<dbReference type="OMA" id="VILVRKH"/>
<dbReference type="VEuPathDB" id="FungiDB:YALI0_F08151g"/>
<evidence type="ECO:0000256" key="5">
    <source>
        <dbReference type="ARBA" id="ARBA00022927"/>
    </source>
</evidence>
<feature type="domain" description="60S ribosomal export protein NMD3 SH3" evidence="11">
    <location>
        <begin position="246"/>
        <end position="292"/>
    </location>
</feature>
<keyword evidence="4 7" id="KW-0963">Cytoplasm</keyword>
<dbReference type="RefSeq" id="XP_505150.1">
    <property type="nucleotide sequence ID" value="XM_505150.1"/>
</dbReference>
<comment type="subcellular location">
    <subcellularLocation>
        <location evidence="7">Cytoplasm</location>
    </subcellularLocation>
    <subcellularLocation>
        <location evidence="7">Nucleus</location>
    </subcellularLocation>
</comment>
<evidence type="ECO:0000313" key="13">
    <source>
        <dbReference type="EMBL" id="RDW28533.1"/>
    </source>
</evidence>
<comment type="similarity">
    <text evidence="1 7">Belongs to the NMD3 family.</text>
</comment>
<evidence type="ECO:0000259" key="9">
    <source>
        <dbReference type="Pfam" id="PF04981"/>
    </source>
</evidence>
<evidence type="ECO:0000259" key="11">
    <source>
        <dbReference type="Pfam" id="PF21193"/>
    </source>
</evidence>
<dbReference type="InterPro" id="IPR039768">
    <property type="entry name" value="Nmd3"/>
</dbReference>
<dbReference type="AlphaFoldDB" id="A0A1H6Q0D8"/>
<evidence type="ECO:0000259" key="10">
    <source>
        <dbReference type="Pfam" id="PF21192"/>
    </source>
</evidence>
<evidence type="ECO:0000313" key="15">
    <source>
        <dbReference type="Proteomes" id="UP000256601"/>
    </source>
</evidence>
<feature type="compositionally biased region" description="Acidic residues" evidence="8">
    <location>
        <begin position="473"/>
        <end position="505"/>
    </location>
</feature>
<evidence type="ECO:0000256" key="4">
    <source>
        <dbReference type="ARBA" id="ARBA00022490"/>
    </source>
</evidence>
<dbReference type="Proteomes" id="UP000182444">
    <property type="component" value="Chromosome 1F"/>
</dbReference>
<feature type="region of interest" description="Disordered" evidence="8">
    <location>
        <begin position="463"/>
        <end position="505"/>
    </location>
</feature>
<dbReference type="Pfam" id="PF04981">
    <property type="entry name" value="NMD3"/>
    <property type="match status" value="1"/>
</dbReference>
<feature type="domain" description="60S ribosomal export protein NMD3 OB-fold" evidence="10">
    <location>
        <begin position="310"/>
        <end position="395"/>
    </location>
</feature>
<dbReference type="GO" id="GO:0005737">
    <property type="term" value="C:cytoplasm"/>
    <property type="evidence" value="ECO:0007669"/>
    <property type="project" value="UniProtKB-SubCell"/>
</dbReference>
<name>A0A1H6Q0D8_YARLL</name>
<evidence type="ECO:0000256" key="7">
    <source>
        <dbReference type="RuleBase" id="RU364108"/>
    </source>
</evidence>
<proteinExistence type="inferred from homology"/>
<reference evidence="12 14" key="1">
    <citation type="journal article" date="2016" name="PLoS ONE">
        <title>Sequence Assembly of Yarrowia lipolytica Strain W29/CLIB89 Shows Transposable Element Diversity.</title>
        <authorList>
            <person name="Magnan C."/>
            <person name="Yu J."/>
            <person name="Chang I."/>
            <person name="Jahn E."/>
            <person name="Kanomata Y."/>
            <person name="Wu J."/>
            <person name="Zeller M."/>
            <person name="Oakes M."/>
            <person name="Baldi P."/>
            <person name="Sandmeyer S."/>
        </authorList>
    </citation>
    <scope>NUCLEOTIDE SEQUENCE [LARGE SCALE GENOMIC DNA]</scope>
    <source>
        <strain evidence="12">CLIB89</strain>
        <strain evidence="14">CLIB89(W29)</strain>
    </source>
</reference>
<dbReference type="Pfam" id="PF21193">
    <property type="entry name" value="NMD_SH3"/>
    <property type="match status" value="1"/>
</dbReference>
<evidence type="ECO:0000313" key="12">
    <source>
        <dbReference type="EMBL" id="AOW06840.1"/>
    </source>
</evidence>
<dbReference type="eggNOG" id="KOG2613">
    <property type="taxonomic scope" value="Eukaryota"/>
</dbReference>
<accession>A0A1H6Q0D8</accession>
<evidence type="ECO:0000313" key="14">
    <source>
        <dbReference type="Proteomes" id="UP000182444"/>
    </source>
</evidence>
<dbReference type="InterPro" id="IPR048898">
    <property type="entry name" value="OB_NMD3"/>
</dbReference>
<dbReference type="KEGG" id="yli:2908524"/>
<gene>
    <name evidence="13" type="ORF">B0I71DRAFT_92001</name>
    <name evidence="12" type="ORF">YALI1_F11493g</name>
</gene>
<dbReference type="GO" id="GO:0000055">
    <property type="term" value="P:ribosomal large subunit export from nucleus"/>
    <property type="evidence" value="ECO:0007669"/>
    <property type="project" value="TreeGrafter"/>
</dbReference>
<dbReference type="PANTHER" id="PTHR12746">
    <property type="entry name" value="NONSENSE-MEDIATED MRNA DECAY PROTEIN 3"/>
    <property type="match status" value="1"/>
</dbReference>
<evidence type="ECO:0000256" key="8">
    <source>
        <dbReference type="SAM" id="MobiDB-lite"/>
    </source>
</evidence>
<reference evidence="13 15" key="2">
    <citation type="submission" date="2018-07" db="EMBL/GenBank/DDBJ databases">
        <title>Draft Genome Assemblies for Five Robust Yarrowia lipolytica Strains Exhibiting High Lipid Production and Pentose Sugar Utilization and Sugar Alcohol Secretion from Undetoxified Lignocellulosic Biomass Hydrolysates.</title>
        <authorList>
            <consortium name="DOE Joint Genome Institute"/>
            <person name="Walker C."/>
            <person name="Ryu S."/>
            <person name="Na H."/>
            <person name="Zane M."/>
            <person name="LaButti K."/>
            <person name="Lipzen A."/>
            <person name="Haridas S."/>
            <person name="Barry K."/>
            <person name="Grigoriev I.V."/>
            <person name="Quarterman J."/>
            <person name="Slininger P."/>
            <person name="Dien B."/>
            <person name="Trinh C.T."/>
        </authorList>
    </citation>
    <scope>NUCLEOTIDE SEQUENCE [LARGE SCALE GENOMIC DNA]</scope>
    <source>
        <strain evidence="13 15">YB392</strain>
    </source>
</reference>
<dbReference type="GeneID" id="2908524"/>
<keyword evidence="5 7" id="KW-0653">Protein transport</keyword>
<keyword evidence="3 7" id="KW-0813">Transport</keyword>
<keyword evidence="6 7" id="KW-0539">Nucleus</keyword>
<dbReference type="VEuPathDB" id="FungiDB:YALI1_F11493g"/>
<evidence type="ECO:0000256" key="3">
    <source>
        <dbReference type="ARBA" id="ARBA00022448"/>
    </source>
</evidence>
<dbReference type="GO" id="GO:0015031">
    <property type="term" value="P:protein transport"/>
    <property type="evidence" value="ECO:0007669"/>
    <property type="project" value="UniProtKB-KW"/>
</dbReference>
<evidence type="ECO:0000256" key="1">
    <source>
        <dbReference type="ARBA" id="ARBA00009794"/>
    </source>
</evidence>
<dbReference type="GO" id="GO:0005634">
    <property type="term" value="C:nucleus"/>
    <property type="evidence" value="ECO:0007669"/>
    <property type="project" value="UniProtKB-SubCell"/>
</dbReference>
<dbReference type="GO" id="GO:0043023">
    <property type="term" value="F:ribosomal large subunit binding"/>
    <property type="evidence" value="ECO:0007669"/>
    <property type="project" value="InterPro"/>
</dbReference>
<dbReference type="InterPro" id="IPR048899">
    <property type="entry name" value="NMD_SH3"/>
</dbReference>
<dbReference type="EMBL" id="CP017558">
    <property type="protein sequence ID" value="AOW06840.1"/>
    <property type="molecule type" value="Genomic_DNA"/>
</dbReference>
<evidence type="ECO:0000256" key="2">
    <source>
        <dbReference type="ARBA" id="ARBA00017035"/>
    </source>
</evidence>
<comment type="function">
    <text evidence="7">Acts as an adapter for the XPO1/CRM1-mediated export of the 60S ribosomal subunit.</text>
</comment>
<feature type="domain" description="Nmd3 N-terminal" evidence="9">
    <location>
        <begin position="12"/>
        <end position="243"/>
    </location>
</feature>
<dbReference type="Proteomes" id="UP000256601">
    <property type="component" value="Unassembled WGS sequence"/>
</dbReference>
<organism evidence="12 14">
    <name type="scientific">Yarrowia lipolytica</name>
    <name type="common">Candida lipolytica</name>
    <dbReference type="NCBI Taxonomy" id="4952"/>
    <lineage>
        <taxon>Eukaryota</taxon>
        <taxon>Fungi</taxon>
        <taxon>Dikarya</taxon>
        <taxon>Ascomycota</taxon>
        <taxon>Saccharomycotina</taxon>
        <taxon>Dipodascomycetes</taxon>
        <taxon>Dipodascales</taxon>
        <taxon>Dipodascales incertae sedis</taxon>
        <taxon>Yarrowia</taxon>
    </lineage>
</organism>
<sequence length="505" mass="57286">MSVSAFKATVLCHNCGTPLDGTLTNGTPICNQCIEMTTDITKEIPREASLTFCRNCDRWLQPPSSWTAAQPESRELLALCLKRLKGLSKVRLVDASFIWTEPHSRRIRIKVTVQGEAVGQTIIQQSFEVEYIVIATQCPDCAKSFTANTWRASVQIRQKVPHKKTFLYLEQLILRHNAHLDTISIQESRDGLDFFYSQRNHALKMLDFLASVTPCRHKRSEELISMDTHTAKKQYKFSYSVEIAPICRDDLVVLPPSIAKSNANISPLVLCTKVTNTLHFVDPNTLQTAEIPGSVYWRKQFPSLADASRLQEFIVLDIEPLGPVKGKFALADATVARVGDMGRNDTTYNIRTHLGGVLHPGDSAYGYYMVTSNFNNAYWDELDKDNLPDVILVKKHYPGRRKKRNRHWKLKRMALEHNLEDDPKVTKTDLDKAEQDYEQFLQELEEDTELRGTVNLYKRTVPQMPALPKTGDEMEASEEEGEGVPEIGVDELLDDLEDMSLGQDE</sequence>
<evidence type="ECO:0000256" key="6">
    <source>
        <dbReference type="ARBA" id="ARBA00023242"/>
    </source>
</evidence>
<dbReference type="Pfam" id="PF21192">
    <property type="entry name" value="OB_NMD3"/>
    <property type="match status" value="1"/>
</dbReference>
<dbReference type="EMBL" id="KZ857325">
    <property type="protein sequence ID" value="RDW28533.1"/>
    <property type="molecule type" value="Genomic_DNA"/>
</dbReference>
<protein>
    <recommendedName>
        <fullName evidence="2 7">60S ribosomal export protein NMD3</fullName>
    </recommendedName>
</protein>
<dbReference type="OrthoDB" id="203821at2759"/>
<dbReference type="InterPro" id="IPR007064">
    <property type="entry name" value="Nmd3_N"/>
</dbReference>
<dbReference type="PANTHER" id="PTHR12746:SF2">
    <property type="entry name" value="60S RIBOSOMAL EXPORT PROTEIN NMD3"/>
    <property type="match status" value="1"/>
</dbReference>